<evidence type="ECO:0000313" key="2">
    <source>
        <dbReference type="WBParaSite" id="ACAC_0001425101-mRNA-1"/>
    </source>
</evidence>
<proteinExistence type="predicted"/>
<protein>
    <submittedName>
        <fullName evidence="2">Rho-GAP domain-containing protein</fullName>
    </submittedName>
</protein>
<keyword evidence="1" id="KW-1185">Reference proteome</keyword>
<reference evidence="2" key="2">
    <citation type="submission" date="2017-02" db="UniProtKB">
        <authorList>
            <consortium name="WormBaseParasite"/>
        </authorList>
    </citation>
    <scope>IDENTIFICATION</scope>
</reference>
<accession>A0A0K0DR62</accession>
<dbReference type="AlphaFoldDB" id="A0A0K0DR62"/>
<name>A0A0K0DR62_ANGCA</name>
<reference evidence="1" key="1">
    <citation type="submission" date="2012-09" db="EMBL/GenBank/DDBJ databases">
        <authorList>
            <person name="Martin A.A."/>
        </authorList>
    </citation>
    <scope>NUCLEOTIDE SEQUENCE</scope>
</reference>
<dbReference type="Proteomes" id="UP000035642">
    <property type="component" value="Unassembled WGS sequence"/>
</dbReference>
<organism evidence="1 2">
    <name type="scientific">Angiostrongylus cantonensis</name>
    <name type="common">Rat lungworm</name>
    <dbReference type="NCBI Taxonomy" id="6313"/>
    <lineage>
        <taxon>Eukaryota</taxon>
        <taxon>Metazoa</taxon>
        <taxon>Ecdysozoa</taxon>
        <taxon>Nematoda</taxon>
        <taxon>Chromadorea</taxon>
        <taxon>Rhabditida</taxon>
        <taxon>Rhabditina</taxon>
        <taxon>Rhabditomorpha</taxon>
        <taxon>Strongyloidea</taxon>
        <taxon>Metastrongylidae</taxon>
        <taxon>Angiostrongylus</taxon>
    </lineage>
</organism>
<dbReference type="WBParaSite" id="ACAC_0001425101-mRNA-1">
    <property type="protein sequence ID" value="ACAC_0001425101-mRNA-1"/>
    <property type="gene ID" value="ACAC_0001425101"/>
</dbReference>
<sequence length="104" mass="11332">MAFSDQQRVTAVVPVMQNMGNHCFIPGNTVTSLCIMGVCMANMAANVGPIPPEHLMISGRLTTTNVIMANWSRQMWQSVLDRVARRLSSGPFATNFSGVFVTIT</sequence>
<evidence type="ECO:0000313" key="1">
    <source>
        <dbReference type="Proteomes" id="UP000035642"/>
    </source>
</evidence>